<keyword evidence="1" id="KW-1133">Transmembrane helix</keyword>
<protein>
    <submittedName>
        <fullName evidence="2">(diamondback moth) hypothetical protein</fullName>
    </submittedName>
</protein>
<name>A0A8S4G862_PLUXY</name>
<sequence>FKIILSSCFPVVHLGDALCDSSEQVGVFDAQGHGGRVQMGQHFQRHVSFRQTRILCHSLAAVFRHIFHENVIIFTIAVTAVAHWKVFLQFFFSAQRLLESNKYWEDFTEE</sequence>
<gene>
    <name evidence="2" type="ORF">PLXY2_LOCUS15529</name>
</gene>
<keyword evidence="1" id="KW-0812">Transmembrane</keyword>
<proteinExistence type="predicted"/>
<organism evidence="2 3">
    <name type="scientific">Plutella xylostella</name>
    <name type="common">Diamondback moth</name>
    <name type="synonym">Plutella maculipennis</name>
    <dbReference type="NCBI Taxonomy" id="51655"/>
    <lineage>
        <taxon>Eukaryota</taxon>
        <taxon>Metazoa</taxon>
        <taxon>Ecdysozoa</taxon>
        <taxon>Arthropoda</taxon>
        <taxon>Hexapoda</taxon>
        <taxon>Insecta</taxon>
        <taxon>Pterygota</taxon>
        <taxon>Neoptera</taxon>
        <taxon>Endopterygota</taxon>
        <taxon>Lepidoptera</taxon>
        <taxon>Glossata</taxon>
        <taxon>Ditrysia</taxon>
        <taxon>Yponomeutoidea</taxon>
        <taxon>Plutellidae</taxon>
        <taxon>Plutella</taxon>
    </lineage>
</organism>
<evidence type="ECO:0000313" key="3">
    <source>
        <dbReference type="Proteomes" id="UP000653454"/>
    </source>
</evidence>
<feature type="non-terminal residue" evidence="2">
    <location>
        <position position="110"/>
    </location>
</feature>
<reference evidence="2" key="1">
    <citation type="submission" date="2020-11" db="EMBL/GenBank/DDBJ databases">
        <authorList>
            <person name="Whiteford S."/>
        </authorList>
    </citation>
    <scope>NUCLEOTIDE SEQUENCE</scope>
</reference>
<dbReference type="AlphaFoldDB" id="A0A8S4G862"/>
<accession>A0A8S4G862</accession>
<dbReference type="EMBL" id="CAJHNJ030000201">
    <property type="protein sequence ID" value="CAG9137275.1"/>
    <property type="molecule type" value="Genomic_DNA"/>
</dbReference>
<evidence type="ECO:0000313" key="2">
    <source>
        <dbReference type="EMBL" id="CAG9137275.1"/>
    </source>
</evidence>
<feature type="transmembrane region" description="Helical" evidence="1">
    <location>
        <begin position="71"/>
        <end position="92"/>
    </location>
</feature>
<dbReference type="Proteomes" id="UP000653454">
    <property type="component" value="Unassembled WGS sequence"/>
</dbReference>
<evidence type="ECO:0000256" key="1">
    <source>
        <dbReference type="SAM" id="Phobius"/>
    </source>
</evidence>
<keyword evidence="1" id="KW-0472">Membrane</keyword>
<keyword evidence="3" id="KW-1185">Reference proteome</keyword>
<comment type="caution">
    <text evidence="2">The sequence shown here is derived from an EMBL/GenBank/DDBJ whole genome shotgun (WGS) entry which is preliminary data.</text>
</comment>